<dbReference type="Proteomes" id="UP000549394">
    <property type="component" value="Unassembled WGS sequence"/>
</dbReference>
<keyword evidence="11" id="KW-1185">Reference proteome</keyword>
<comment type="similarity">
    <text evidence="9">Belongs to the pannexin family.</text>
</comment>
<keyword evidence="7 9" id="KW-0472">Membrane</keyword>
<dbReference type="PANTHER" id="PTHR11893">
    <property type="entry name" value="INNEXIN"/>
    <property type="match status" value="1"/>
</dbReference>
<accession>A0A7I8WEC9</accession>
<proteinExistence type="inferred from homology"/>
<name>A0A7I8WEC9_9ANNE</name>
<comment type="caution">
    <text evidence="10">The sequence shown here is derived from an EMBL/GenBank/DDBJ whole genome shotgun (WGS) entry which is preliminary data.</text>
</comment>
<evidence type="ECO:0000256" key="9">
    <source>
        <dbReference type="RuleBase" id="RU010713"/>
    </source>
</evidence>
<evidence type="ECO:0000256" key="8">
    <source>
        <dbReference type="ARBA" id="ARBA00023303"/>
    </source>
</evidence>
<keyword evidence="2 9" id="KW-0813">Transport</keyword>
<keyword evidence="8 9" id="KW-0407">Ion channel</keyword>
<dbReference type="EMBL" id="CAJFCJ010000058">
    <property type="protein sequence ID" value="CAD5126531.1"/>
    <property type="molecule type" value="Genomic_DNA"/>
</dbReference>
<comment type="caution">
    <text evidence="9">Lacks conserved residue(s) required for the propagation of feature annotation.</text>
</comment>
<evidence type="ECO:0000313" key="11">
    <source>
        <dbReference type="Proteomes" id="UP000549394"/>
    </source>
</evidence>
<dbReference type="GO" id="GO:0034220">
    <property type="term" value="P:monoatomic ion transmembrane transport"/>
    <property type="evidence" value="ECO:0007669"/>
    <property type="project" value="UniProtKB-KW"/>
</dbReference>
<organism evidence="10 11">
    <name type="scientific">Dimorphilus gyrociliatus</name>
    <dbReference type="NCBI Taxonomy" id="2664684"/>
    <lineage>
        <taxon>Eukaryota</taxon>
        <taxon>Metazoa</taxon>
        <taxon>Spiralia</taxon>
        <taxon>Lophotrochozoa</taxon>
        <taxon>Annelida</taxon>
        <taxon>Polychaeta</taxon>
        <taxon>Polychaeta incertae sedis</taxon>
        <taxon>Dinophilidae</taxon>
        <taxon>Dimorphilus</taxon>
    </lineage>
</organism>
<feature type="transmembrane region" description="Helical" evidence="9">
    <location>
        <begin position="96"/>
        <end position="118"/>
    </location>
</feature>
<keyword evidence="6 9" id="KW-0406">Ion transport</keyword>
<feature type="transmembrane region" description="Helical" evidence="9">
    <location>
        <begin position="270"/>
        <end position="292"/>
    </location>
</feature>
<comment type="subcellular location">
    <subcellularLocation>
        <location evidence="1 9">Cell membrane</location>
        <topology evidence="1 9">Multi-pass membrane protein</topology>
    </subcellularLocation>
</comment>
<gene>
    <name evidence="9" type="primary">inx</name>
    <name evidence="10" type="ORF">DGYR_LOCUS13770</name>
</gene>
<dbReference type="AlphaFoldDB" id="A0A7I8WEC9"/>
<evidence type="ECO:0000256" key="7">
    <source>
        <dbReference type="ARBA" id="ARBA00023136"/>
    </source>
</evidence>
<reference evidence="10 11" key="1">
    <citation type="submission" date="2020-08" db="EMBL/GenBank/DDBJ databases">
        <authorList>
            <person name="Hejnol A."/>
        </authorList>
    </citation>
    <scope>NUCLEOTIDE SEQUENCE [LARGE SCALE GENOMIC DNA]</scope>
</reference>
<dbReference type="PROSITE" id="PS51013">
    <property type="entry name" value="PANNEXIN"/>
    <property type="match status" value="1"/>
</dbReference>
<evidence type="ECO:0000256" key="2">
    <source>
        <dbReference type="ARBA" id="ARBA00022448"/>
    </source>
</evidence>
<dbReference type="OrthoDB" id="5867527at2759"/>
<dbReference type="GO" id="GO:0005921">
    <property type="term" value="C:gap junction"/>
    <property type="evidence" value="ECO:0007669"/>
    <property type="project" value="UniProtKB-UniRule"/>
</dbReference>
<evidence type="ECO:0000256" key="1">
    <source>
        <dbReference type="ARBA" id="ARBA00004651"/>
    </source>
</evidence>
<evidence type="ECO:0000256" key="4">
    <source>
        <dbReference type="ARBA" id="ARBA00022692"/>
    </source>
</evidence>
<dbReference type="PRINTS" id="PR01262">
    <property type="entry name" value="INNEXIN"/>
</dbReference>
<dbReference type="InterPro" id="IPR000990">
    <property type="entry name" value="Innexin"/>
</dbReference>
<evidence type="ECO:0000256" key="6">
    <source>
        <dbReference type="ARBA" id="ARBA00023065"/>
    </source>
</evidence>
<dbReference type="GO" id="GO:0005886">
    <property type="term" value="C:plasma membrane"/>
    <property type="evidence" value="ECO:0007669"/>
    <property type="project" value="UniProtKB-SubCell"/>
</dbReference>
<protein>
    <recommendedName>
        <fullName evidence="9">Innexin</fullName>
    </recommendedName>
</protein>
<evidence type="ECO:0000256" key="5">
    <source>
        <dbReference type="ARBA" id="ARBA00022989"/>
    </source>
</evidence>
<feature type="transmembrane region" description="Helical" evidence="9">
    <location>
        <begin position="184"/>
        <end position="208"/>
    </location>
</feature>
<dbReference type="PANTHER" id="PTHR11893:SF36">
    <property type="entry name" value="INNEXIN-5"/>
    <property type="match status" value="1"/>
</dbReference>
<keyword evidence="5 9" id="KW-1133">Transmembrane helix</keyword>
<sequence>MDKILSVFGSIPNLKSHYDDDSIDRLFHKYTTTMLAAFAIVVSTSQFVGDPIHCWVPAHFSDGWLEYTNSYCWVKNTYYIDFDKRLPAEKTNEISYYQWIPIIFLLSALIFYLPVIVWRMMNSKSGIDIQSLVQENDNELQAEQLKRYLDAQEELLIRKKAISCNRVFSFCCLCKEKSKSYLTVLYIIVKILYFIDGLGQMFLMNLFLGYKYNLYGFEIIRQLWNGNEPNSPRFPKVTLCDLKIRRLGNVHPYTVQCVLSINLFNEKMFIFLWFWIVFLLILQAISTAKWLIKSLTNSYDYINKHIKLEDEDKIKKFQRYLGRDGVFIFRIIALNTNPLTEHQLFRTIWLSWQKKISQEKPNQRFLY</sequence>
<evidence type="ECO:0000256" key="3">
    <source>
        <dbReference type="ARBA" id="ARBA00022475"/>
    </source>
</evidence>
<comment type="function">
    <text evidence="9">Structural component of the gap junctions.</text>
</comment>
<evidence type="ECO:0000313" key="10">
    <source>
        <dbReference type="EMBL" id="CAD5126531.1"/>
    </source>
</evidence>
<keyword evidence="4 9" id="KW-0812">Transmembrane</keyword>
<dbReference type="Pfam" id="PF00876">
    <property type="entry name" value="Innexin"/>
    <property type="match status" value="1"/>
</dbReference>
<keyword evidence="3" id="KW-1003">Cell membrane</keyword>